<proteinExistence type="predicted"/>
<dbReference type="EMBL" id="LR828257">
    <property type="protein sequence ID" value="CAD0326937.1"/>
    <property type="molecule type" value="Genomic_DNA"/>
</dbReference>
<sequence length="54" mass="6377">MFTDLDIVWIFVTLQEQRHAADFDIGKPFLKSCVLSHVKDIEDAFQEWTTVMFN</sequence>
<dbReference type="Proteomes" id="UP000515406">
    <property type="component" value="Chromosome"/>
</dbReference>
<dbReference type="EMBL" id="LR828257">
    <property type="protein sequence ID" value="CAD0326929.1"/>
    <property type="molecule type" value="Genomic_DNA"/>
</dbReference>
<protein>
    <submittedName>
        <fullName evidence="1">Uncharacterized protein</fullName>
    </submittedName>
</protein>
<evidence type="ECO:0000313" key="2">
    <source>
        <dbReference type="Proteomes" id="UP000515406"/>
    </source>
</evidence>
<dbReference type="AlphaFoldDB" id="A0A6V7D261"/>
<accession>A0A6V7D261</accession>
<gene>
    <name evidence="1" type="ORF">CFBP498_19500</name>
</gene>
<organism evidence="1 2">
    <name type="scientific">Xanthomonas hortorum pv. vitians</name>
    <dbReference type="NCBI Taxonomy" id="83224"/>
    <lineage>
        <taxon>Bacteria</taxon>
        <taxon>Pseudomonadati</taxon>
        <taxon>Pseudomonadota</taxon>
        <taxon>Gammaproteobacteria</taxon>
        <taxon>Lysobacterales</taxon>
        <taxon>Lysobacteraceae</taxon>
        <taxon>Xanthomonas</taxon>
    </lineage>
</organism>
<keyword evidence="2" id="KW-1185">Reference proteome</keyword>
<evidence type="ECO:0000313" key="1">
    <source>
        <dbReference type="EMBL" id="CAD0326929.1"/>
    </source>
</evidence>
<name>A0A6V7D261_9XANT</name>
<reference evidence="1 2" key="1">
    <citation type="submission" date="2020-07" db="EMBL/GenBank/DDBJ databases">
        <authorList>
            <person name="Pothier F. J."/>
        </authorList>
    </citation>
    <scope>NUCLEOTIDE SEQUENCE [LARGE SCALE GENOMIC DNA]</scope>
    <source>
        <strain evidence="1 2">CFBP 498</strain>
    </source>
</reference>